<dbReference type="PANTHER" id="PTHR43024">
    <property type="entry name" value="UDP-N-ACETYLMURAMOYL-TRIPEPTIDE--D-ALANYL-D-ALANINE LIGASE"/>
    <property type="match status" value="1"/>
</dbReference>
<dbReference type="Proteomes" id="UP000061660">
    <property type="component" value="Chromosome"/>
</dbReference>
<keyword evidence="7" id="KW-1185">Reference proteome</keyword>
<evidence type="ECO:0000256" key="3">
    <source>
        <dbReference type="ARBA" id="ARBA00022840"/>
    </source>
</evidence>
<dbReference type="GO" id="GO:0005524">
    <property type="term" value="F:ATP binding"/>
    <property type="evidence" value="ECO:0007669"/>
    <property type="project" value="UniProtKB-KW"/>
</dbReference>
<keyword evidence="3" id="KW-0067">ATP-binding</keyword>
<feature type="domain" description="Mur ligase C-terminal" evidence="4">
    <location>
        <begin position="395"/>
        <end position="516"/>
    </location>
</feature>
<dbReference type="InterPro" id="IPR004101">
    <property type="entry name" value="Mur_ligase_C"/>
</dbReference>
<dbReference type="Pfam" id="PF02875">
    <property type="entry name" value="Mur_ligase_C"/>
    <property type="match status" value="1"/>
</dbReference>
<dbReference type="InterPro" id="IPR036615">
    <property type="entry name" value="Mur_ligase_C_dom_sf"/>
</dbReference>
<proteinExistence type="predicted"/>
<keyword evidence="1 6" id="KW-0436">Ligase</keyword>
<dbReference type="GO" id="GO:0016881">
    <property type="term" value="F:acid-amino acid ligase activity"/>
    <property type="evidence" value="ECO:0007669"/>
    <property type="project" value="InterPro"/>
</dbReference>
<dbReference type="STRING" id="162209.IJ22_00940"/>
<reference evidence="6 7" key="2">
    <citation type="journal article" date="2016" name="Genome Announc.">
        <title>Complete Genome Sequences of Two Interactive Moderate Thermophiles, Paenibacillus napthalenovorans 32O-Y and Paenibacillus sp. 32O-W.</title>
        <authorList>
            <person name="Butler R.R.III."/>
            <person name="Wang J."/>
            <person name="Stark B.C."/>
            <person name="Pombert J.F."/>
        </authorList>
    </citation>
    <scope>NUCLEOTIDE SEQUENCE [LARGE SCALE GENOMIC DNA]</scope>
    <source>
        <strain evidence="6 7">32O-Y</strain>
    </source>
</reference>
<protein>
    <submittedName>
        <fullName evidence="6">Mur ligase</fullName>
    </submittedName>
</protein>
<evidence type="ECO:0000313" key="7">
    <source>
        <dbReference type="Proteomes" id="UP000061660"/>
    </source>
</evidence>
<evidence type="ECO:0000256" key="2">
    <source>
        <dbReference type="ARBA" id="ARBA00022741"/>
    </source>
</evidence>
<dbReference type="SUPFAM" id="SSF53623">
    <property type="entry name" value="MurD-like peptide ligases, catalytic domain"/>
    <property type="match status" value="1"/>
</dbReference>
<keyword evidence="2" id="KW-0547">Nucleotide-binding</keyword>
<dbReference type="PANTHER" id="PTHR43024:SF1">
    <property type="entry name" value="UDP-N-ACETYLMURAMOYL-TRIPEPTIDE--D-ALANYL-D-ALANINE LIGASE"/>
    <property type="match status" value="1"/>
</dbReference>
<dbReference type="Pfam" id="PF08245">
    <property type="entry name" value="Mur_ligase_M"/>
    <property type="match status" value="1"/>
</dbReference>
<feature type="domain" description="Mur ligase central" evidence="5">
    <location>
        <begin position="184"/>
        <end position="372"/>
    </location>
</feature>
<evidence type="ECO:0000313" key="6">
    <source>
        <dbReference type="EMBL" id="ALS20486.1"/>
    </source>
</evidence>
<dbReference type="InterPro" id="IPR036565">
    <property type="entry name" value="Mur-like_cat_sf"/>
</dbReference>
<accession>A0A0U2VI73</accession>
<name>A0A0U2VI73_9BACL</name>
<dbReference type="SUPFAM" id="SSF53244">
    <property type="entry name" value="MurD-like peptide ligases, peptide-binding domain"/>
    <property type="match status" value="1"/>
</dbReference>
<dbReference type="Gene3D" id="3.40.1190.10">
    <property type="entry name" value="Mur-like, catalytic domain"/>
    <property type="match status" value="1"/>
</dbReference>
<dbReference type="KEGG" id="pnp:IJ22_00940"/>
<dbReference type="RefSeq" id="WP_062406397.1">
    <property type="nucleotide sequence ID" value="NZ_CP013652.1"/>
</dbReference>
<reference evidence="7" key="1">
    <citation type="submission" date="2015-12" db="EMBL/GenBank/DDBJ databases">
        <title>Complete genome sequences of two moderately thermophilic Paenibacillus species.</title>
        <authorList>
            <person name="Butler R.III."/>
            <person name="Wang J."/>
            <person name="Stark B.C."/>
            <person name="Pombert J.-F."/>
        </authorList>
    </citation>
    <scope>NUCLEOTIDE SEQUENCE [LARGE SCALE GENOMIC DNA]</scope>
    <source>
        <strain evidence="7">32O-Y</strain>
    </source>
</reference>
<dbReference type="EMBL" id="CP013652">
    <property type="protein sequence ID" value="ALS20486.1"/>
    <property type="molecule type" value="Genomic_DNA"/>
</dbReference>
<gene>
    <name evidence="6" type="ORF">IJ22_00940</name>
</gene>
<dbReference type="OrthoDB" id="9801978at2"/>
<dbReference type="AlphaFoldDB" id="A0A0U2VI73"/>
<evidence type="ECO:0000256" key="1">
    <source>
        <dbReference type="ARBA" id="ARBA00022598"/>
    </source>
</evidence>
<dbReference type="Gene3D" id="3.90.190.20">
    <property type="entry name" value="Mur ligase, C-terminal domain"/>
    <property type="match status" value="1"/>
</dbReference>
<dbReference type="PATRIC" id="fig|162209.4.peg.92"/>
<evidence type="ECO:0000259" key="5">
    <source>
        <dbReference type="Pfam" id="PF08245"/>
    </source>
</evidence>
<sequence length="526" mass="58981">MFELVLALASLLWLGHAVLRLLNGVHMLQLNSYRNERFMGWFKGHVKERLSLREWLPLLSFAALLFQAPVLGLILWTLLYAMLIWLRPRKQEKKKLVYTARVKRLLVTIGVLVAAALAVSLTFASAGDSLAPFILLFAVALLSDMVVLLANTMNLPVENRINRYYLNDAAQIVRQMKHLTVIGITGSYGKTSVKHFLNTLLSQVYEVLVTPESYNTPMGVTKTIRSMLRPTHRFFITEMGAKQTGDIRELCELVSPKIGILTAVGPQHLETFKTLENVQRTKFELGESLPPDGILFMNMDDENIASYRGNIAARKVSIGIHRQDVDYRAQNIQYTGKGAAFELVKPDGSVLACETSLLGEHNIYNLLLSMAVSLELGVPEEKLALLVKRIKPVKHRLELKKLSDKITILDDSFNSNPVGSKAALDVLAQMPGKRILITPGMIELGEQEYELNRKFGIHAAGACDYIILVGQKQTKPIQDGLREAGYPQERLYIARDLQDALRQMHLVAEQGSIVLLENDLPDNYNE</sequence>
<dbReference type="InterPro" id="IPR013221">
    <property type="entry name" value="Mur_ligase_cen"/>
</dbReference>
<organism evidence="6 7">
    <name type="scientific">Paenibacillus naphthalenovorans</name>
    <dbReference type="NCBI Taxonomy" id="162209"/>
    <lineage>
        <taxon>Bacteria</taxon>
        <taxon>Bacillati</taxon>
        <taxon>Bacillota</taxon>
        <taxon>Bacilli</taxon>
        <taxon>Bacillales</taxon>
        <taxon>Paenibacillaceae</taxon>
        <taxon>Paenibacillus</taxon>
    </lineage>
</organism>
<evidence type="ECO:0000259" key="4">
    <source>
        <dbReference type="Pfam" id="PF02875"/>
    </source>
</evidence>
<dbReference type="InterPro" id="IPR051046">
    <property type="entry name" value="MurCDEF_CellWall_CoF430Synth"/>
</dbReference>